<dbReference type="AlphaFoldDB" id="A0A7X6DR54"/>
<keyword evidence="2" id="KW-1185">Reference proteome</keyword>
<dbReference type="Proteomes" id="UP000534783">
    <property type="component" value="Unassembled WGS sequence"/>
</dbReference>
<sequence>MYLDKRIRPLPEEVRHYLAGQFAAVYSDLVDEAFPDLDRERKNIRIQTLIEGIIHSLIRLSSRDNAPTEDLLRQASEQLKELYPEDRHPLIDTLTEFIMPNLVERPAERTERGAA</sequence>
<dbReference type="RefSeq" id="WP_168060772.1">
    <property type="nucleotide sequence ID" value="NZ_VTOW01000002.1"/>
</dbReference>
<dbReference type="InterPro" id="IPR036535">
    <property type="entry name" value="STAT_N_sf"/>
</dbReference>
<evidence type="ECO:0000313" key="2">
    <source>
        <dbReference type="Proteomes" id="UP000534783"/>
    </source>
</evidence>
<dbReference type="Gene3D" id="1.10.532.10">
    <property type="entry name" value="STAT transcription factor, N-terminal domain"/>
    <property type="match status" value="1"/>
</dbReference>
<reference evidence="1 2" key="1">
    <citation type="journal article" date="2020" name="Nature">
        <title>Bacterial chemolithoautotrophy via manganese oxidation.</title>
        <authorList>
            <person name="Yu H."/>
            <person name="Leadbetter J.R."/>
        </authorList>
    </citation>
    <scope>NUCLEOTIDE SEQUENCE [LARGE SCALE GENOMIC DNA]</scope>
    <source>
        <strain evidence="1 2">Mn-1</strain>
    </source>
</reference>
<accession>A0A7X6DR54</accession>
<dbReference type="EMBL" id="VTOW01000002">
    <property type="protein sequence ID" value="NKE71807.1"/>
    <property type="molecule type" value="Genomic_DNA"/>
</dbReference>
<gene>
    <name evidence="1" type="ORF">MNODULE_13750</name>
</gene>
<protein>
    <submittedName>
        <fullName evidence="1">Uncharacterized protein</fullName>
    </submittedName>
</protein>
<name>A0A7X6DR54_9BACT</name>
<organism evidence="1 2">
    <name type="scientific">Candidatus Manganitrophus noduliformans</name>
    <dbReference type="NCBI Taxonomy" id="2606439"/>
    <lineage>
        <taxon>Bacteria</taxon>
        <taxon>Pseudomonadati</taxon>
        <taxon>Nitrospirota</taxon>
        <taxon>Nitrospiria</taxon>
        <taxon>Candidatus Troglogloeales</taxon>
        <taxon>Candidatus Manganitrophaceae</taxon>
        <taxon>Candidatus Manganitrophus</taxon>
    </lineage>
</organism>
<proteinExistence type="predicted"/>
<evidence type="ECO:0000313" key="1">
    <source>
        <dbReference type="EMBL" id="NKE71807.1"/>
    </source>
</evidence>
<comment type="caution">
    <text evidence="1">The sequence shown here is derived from an EMBL/GenBank/DDBJ whole genome shotgun (WGS) entry which is preliminary data.</text>
</comment>